<comment type="caution">
    <text evidence="2">The sequence shown here is derived from an EMBL/GenBank/DDBJ whole genome shotgun (WGS) entry which is preliminary data.</text>
</comment>
<sequence length="202" mass="23439">MKYTIIIMGLLMTTLVAAQEQIEPTFSMPRATVKMAPMKFFERNFELGVELFDKSYKRSLNLDVGFKSGDEDFDEARGYNVELGFRRYAPFMKFHQKGDRSFYRGIYYSLSVRAQYFKGKEIDANDYYREQKTTSIAPAFTLGWQRTLWEALVLDIYVGGAVRFAENEYPYGEIDQHQDVSIFNPRYEGIMPKIGVKIGIGL</sequence>
<proteinExistence type="predicted"/>
<reference evidence="2 3" key="1">
    <citation type="submission" date="2018-06" db="EMBL/GenBank/DDBJ databases">
        <title>Chryseolinea flavus sp. nov., a member of the phylum Bacteroidetes isolated from soil.</title>
        <authorList>
            <person name="Li Y."/>
            <person name="Wang J."/>
        </authorList>
    </citation>
    <scope>NUCLEOTIDE SEQUENCE [LARGE SCALE GENOMIC DNA]</scope>
    <source>
        <strain evidence="2 3">SDU1-6</strain>
    </source>
</reference>
<organism evidence="2 3">
    <name type="scientific">Pseudochryseolinea flava</name>
    <dbReference type="NCBI Taxonomy" id="2059302"/>
    <lineage>
        <taxon>Bacteria</taxon>
        <taxon>Pseudomonadati</taxon>
        <taxon>Bacteroidota</taxon>
        <taxon>Cytophagia</taxon>
        <taxon>Cytophagales</taxon>
        <taxon>Fulvivirgaceae</taxon>
        <taxon>Pseudochryseolinea</taxon>
    </lineage>
</organism>
<name>A0A364Y635_9BACT</name>
<dbReference type="RefSeq" id="WP_112746435.1">
    <property type="nucleotide sequence ID" value="NZ_QMFY01000003.1"/>
</dbReference>
<dbReference type="AlphaFoldDB" id="A0A364Y635"/>
<evidence type="ECO:0000313" key="2">
    <source>
        <dbReference type="EMBL" id="RAW01695.1"/>
    </source>
</evidence>
<gene>
    <name evidence="2" type="ORF">DQQ10_08565</name>
</gene>
<evidence type="ECO:0000256" key="1">
    <source>
        <dbReference type="SAM" id="SignalP"/>
    </source>
</evidence>
<protein>
    <recommendedName>
        <fullName evidence="4">DUF3575 domain-containing protein</fullName>
    </recommendedName>
</protein>
<keyword evidence="1" id="KW-0732">Signal</keyword>
<accession>A0A364Y635</accession>
<evidence type="ECO:0000313" key="3">
    <source>
        <dbReference type="Proteomes" id="UP000251889"/>
    </source>
</evidence>
<feature type="chain" id="PRO_5016784716" description="DUF3575 domain-containing protein" evidence="1">
    <location>
        <begin position="19"/>
        <end position="202"/>
    </location>
</feature>
<feature type="signal peptide" evidence="1">
    <location>
        <begin position="1"/>
        <end position="18"/>
    </location>
</feature>
<keyword evidence="3" id="KW-1185">Reference proteome</keyword>
<evidence type="ECO:0008006" key="4">
    <source>
        <dbReference type="Google" id="ProtNLM"/>
    </source>
</evidence>
<dbReference type="Proteomes" id="UP000251889">
    <property type="component" value="Unassembled WGS sequence"/>
</dbReference>
<dbReference type="EMBL" id="QMFY01000003">
    <property type="protein sequence ID" value="RAW01695.1"/>
    <property type="molecule type" value="Genomic_DNA"/>
</dbReference>
<dbReference type="OrthoDB" id="939956at2"/>